<feature type="region of interest" description="Disordered" evidence="1">
    <location>
        <begin position="82"/>
        <end position="129"/>
    </location>
</feature>
<reference evidence="3" key="1">
    <citation type="journal article" date="2019" name="Int. J. Syst. Evol. Microbiol.">
        <title>The Global Catalogue of Microorganisms (GCM) 10K type strain sequencing project: providing services to taxonomists for standard genome sequencing and annotation.</title>
        <authorList>
            <consortium name="The Broad Institute Genomics Platform"/>
            <consortium name="The Broad Institute Genome Sequencing Center for Infectious Disease"/>
            <person name="Wu L."/>
            <person name="Ma J."/>
        </authorList>
    </citation>
    <scope>NUCLEOTIDE SEQUENCE [LARGE SCALE GENOMIC DNA]</scope>
    <source>
        <strain evidence="3">JCM 16026</strain>
    </source>
</reference>
<evidence type="ECO:0000256" key="1">
    <source>
        <dbReference type="SAM" id="MobiDB-lite"/>
    </source>
</evidence>
<evidence type="ECO:0000313" key="2">
    <source>
        <dbReference type="EMBL" id="GAA2176236.1"/>
    </source>
</evidence>
<gene>
    <name evidence="2" type="ORF">GCM10009846_29220</name>
</gene>
<proteinExistence type="predicted"/>
<sequence length="129" mass="14352">MPELSVEPSEWVVMVHRRAYAVIRRVTIAGDDGFWRVVTGEDDRSRRRLIGYWGSLEEAAHNALAYVEHRLPSAWMATGTSTSVVPRAATPQRPLPGRSPGEPGIGPGTIPRGLDTVWGPSRRDRRAQR</sequence>
<protein>
    <recommendedName>
        <fullName evidence="4">WGR domain-containing protein</fullName>
    </recommendedName>
</protein>
<dbReference type="RefSeq" id="WP_344344823.1">
    <property type="nucleotide sequence ID" value="NZ_BAAAQT010000008.1"/>
</dbReference>
<name>A0ABP5MTH8_9MICO</name>
<comment type="caution">
    <text evidence="2">The sequence shown here is derived from an EMBL/GenBank/DDBJ whole genome shotgun (WGS) entry which is preliminary data.</text>
</comment>
<dbReference type="EMBL" id="BAAAQT010000008">
    <property type="protein sequence ID" value="GAA2176236.1"/>
    <property type="molecule type" value="Genomic_DNA"/>
</dbReference>
<dbReference type="Proteomes" id="UP001501599">
    <property type="component" value="Unassembled WGS sequence"/>
</dbReference>
<evidence type="ECO:0008006" key="4">
    <source>
        <dbReference type="Google" id="ProtNLM"/>
    </source>
</evidence>
<keyword evidence="3" id="KW-1185">Reference proteome</keyword>
<organism evidence="2 3">
    <name type="scientific">Agrococcus versicolor</name>
    <dbReference type="NCBI Taxonomy" id="501482"/>
    <lineage>
        <taxon>Bacteria</taxon>
        <taxon>Bacillati</taxon>
        <taxon>Actinomycetota</taxon>
        <taxon>Actinomycetes</taxon>
        <taxon>Micrococcales</taxon>
        <taxon>Microbacteriaceae</taxon>
        <taxon>Agrococcus</taxon>
    </lineage>
</organism>
<evidence type="ECO:0000313" key="3">
    <source>
        <dbReference type="Proteomes" id="UP001501599"/>
    </source>
</evidence>
<accession>A0ABP5MTH8</accession>